<proteinExistence type="predicted"/>
<organism evidence="1 2">
    <name type="scientific">Nibrella saemangeumensis</name>
    <dbReference type="NCBI Taxonomy" id="1084526"/>
    <lineage>
        <taxon>Bacteria</taxon>
        <taxon>Pseudomonadati</taxon>
        <taxon>Bacteroidota</taxon>
        <taxon>Cytophagia</taxon>
        <taxon>Cytophagales</taxon>
        <taxon>Spirosomataceae</taxon>
        <taxon>Nibrella</taxon>
    </lineage>
</organism>
<reference evidence="2" key="1">
    <citation type="journal article" date="2019" name="Int. J. Syst. Evol. Microbiol.">
        <title>The Global Catalogue of Microorganisms (GCM) 10K type strain sequencing project: providing services to taxonomists for standard genome sequencing and annotation.</title>
        <authorList>
            <consortium name="The Broad Institute Genomics Platform"/>
            <consortium name="The Broad Institute Genome Sequencing Center for Infectious Disease"/>
            <person name="Wu L."/>
            <person name="Ma J."/>
        </authorList>
    </citation>
    <scope>NUCLEOTIDE SEQUENCE [LARGE SCALE GENOMIC DNA]</scope>
    <source>
        <strain evidence="2">JCM 17927</strain>
    </source>
</reference>
<dbReference type="InterPro" id="IPR011051">
    <property type="entry name" value="RmlC_Cupin_sf"/>
</dbReference>
<comment type="caution">
    <text evidence="1">The sequence shown here is derived from an EMBL/GenBank/DDBJ whole genome shotgun (WGS) entry which is preliminary data.</text>
</comment>
<accession>A0ABP8NB61</accession>
<name>A0ABP8NB61_9BACT</name>
<protein>
    <submittedName>
        <fullName evidence="1">Cupin domain-containing protein</fullName>
    </submittedName>
</protein>
<evidence type="ECO:0000313" key="1">
    <source>
        <dbReference type="EMBL" id="GAA4462379.1"/>
    </source>
</evidence>
<dbReference type="EMBL" id="BAABHD010000069">
    <property type="protein sequence ID" value="GAA4462379.1"/>
    <property type="molecule type" value="Genomic_DNA"/>
</dbReference>
<evidence type="ECO:0000313" key="2">
    <source>
        <dbReference type="Proteomes" id="UP001501175"/>
    </source>
</evidence>
<dbReference type="CDD" id="cd06981">
    <property type="entry name" value="cupin_reut_a1446"/>
    <property type="match status" value="1"/>
</dbReference>
<dbReference type="SUPFAM" id="SSF51182">
    <property type="entry name" value="RmlC-like cupins"/>
    <property type="match status" value="1"/>
</dbReference>
<dbReference type="InterPro" id="IPR014710">
    <property type="entry name" value="RmlC-like_jellyroll"/>
</dbReference>
<sequence length="91" mass="10457">MEIGNLLTGIPSQLPEELMETLLMGREFRLERIVSRGHQSPPDYWYDQTEHEWVLVLQGEAILEVEAQTDSIRLSAGMHVNIPAHLRHRVA</sequence>
<gene>
    <name evidence="1" type="ORF">GCM10023189_38960</name>
</gene>
<dbReference type="Proteomes" id="UP001501175">
    <property type="component" value="Unassembled WGS sequence"/>
</dbReference>
<keyword evidence="2" id="KW-1185">Reference proteome</keyword>
<dbReference type="Gene3D" id="2.60.120.10">
    <property type="entry name" value="Jelly Rolls"/>
    <property type="match status" value="1"/>
</dbReference>